<dbReference type="InterPro" id="IPR020846">
    <property type="entry name" value="MFS_dom"/>
</dbReference>
<dbReference type="GO" id="GO:0005886">
    <property type="term" value="C:plasma membrane"/>
    <property type="evidence" value="ECO:0007669"/>
    <property type="project" value="UniProtKB-SubCell"/>
</dbReference>
<keyword evidence="2" id="KW-0813">Transport</keyword>
<reference evidence="10 11" key="1">
    <citation type="submission" date="2017-11" db="EMBL/GenBank/DDBJ databases">
        <title>Genomic Encyclopedia of Archaeal and Bacterial Type Strains, Phase II (KMG-II): From Individual Species to Whole Genera.</title>
        <authorList>
            <person name="Goeker M."/>
        </authorList>
    </citation>
    <scope>NUCLEOTIDE SEQUENCE [LARGE SCALE GENOMIC DNA]</scope>
    <source>
        <strain evidence="10 11">DSM 16400</strain>
    </source>
</reference>
<protein>
    <submittedName>
        <fullName evidence="10">Sugar phosphate permease</fullName>
    </submittedName>
</protein>
<feature type="transmembrane region" description="Helical" evidence="8">
    <location>
        <begin position="137"/>
        <end position="155"/>
    </location>
</feature>
<keyword evidence="11" id="KW-1185">Reference proteome</keyword>
<dbReference type="Pfam" id="PF05977">
    <property type="entry name" value="MFS_3"/>
    <property type="match status" value="1"/>
</dbReference>
<evidence type="ECO:0000259" key="9">
    <source>
        <dbReference type="PROSITE" id="PS50850"/>
    </source>
</evidence>
<evidence type="ECO:0000256" key="3">
    <source>
        <dbReference type="ARBA" id="ARBA00022475"/>
    </source>
</evidence>
<feature type="transmembrane region" description="Helical" evidence="8">
    <location>
        <begin position="80"/>
        <end position="100"/>
    </location>
</feature>
<feature type="transmembrane region" description="Helical" evidence="8">
    <location>
        <begin position="408"/>
        <end position="429"/>
    </location>
</feature>
<feature type="transmembrane region" description="Helical" evidence="8">
    <location>
        <begin position="292"/>
        <end position="311"/>
    </location>
</feature>
<evidence type="ECO:0000256" key="7">
    <source>
        <dbReference type="SAM" id="MobiDB-lite"/>
    </source>
</evidence>
<dbReference type="PANTHER" id="PTHR23513:SF11">
    <property type="entry name" value="STAPHYLOFERRIN A TRANSPORTER"/>
    <property type="match status" value="1"/>
</dbReference>
<keyword evidence="5 8" id="KW-1133">Transmembrane helix</keyword>
<dbReference type="AlphaFoldDB" id="A0A2M9D3I8"/>
<feature type="transmembrane region" description="Helical" evidence="8">
    <location>
        <begin position="378"/>
        <end position="396"/>
    </location>
</feature>
<feature type="transmembrane region" description="Helical" evidence="8">
    <location>
        <begin position="206"/>
        <end position="225"/>
    </location>
</feature>
<evidence type="ECO:0000256" key="5">
    <source>
        <dbReference type="ARBA" id="ARBA00022989"/>
    </source>
</evidence>
<proteinExistence type="predicted"/>
<feature type="transmembrane region" description="Helical" evidence="8">
    <location>
        <begin position="112"/>
        <end position="131"/>
    </location>
</feature>
<evidence type="ECO:0000313" key="10">
    <source>
        <dbReference type="EMBL" id="PJJ78760.1"/>
    </source>
</evidence>
<organism evidence="10 11">
    <name type="scientific">Salinibacterium amurskyense</name>
    <dbReference type="NCBI Taxonomy" id="205941"/>
    <lineage>
        <taxon>Bacteria</taxon>
        <taxon>Bacillati</taxon>
        <taxon>Actinomycetota</taxon>
        <taxon>Actinomycetes</taxon>
        <taxon>Micrococcales</taxon>
        <taxon>Microbacteriaceae</taxon>
        <taxon>Salinibacterium</taxon>
    </lineage>
</organism>
<feature type="transmembrane region" description="Helical" evidence="8">
    <location>
        <begin position="343"/>
        <end position="366"/>
    </location>
</feature>
<evidence type="ECO:0000256" key="8">
    <source>
        <dbReference type="SAM" id="Phobius"/>
    </source>
</evidence>
<keyword evidence="6 8" id="KW-0472">Membrane</keyword>
<feature type="domain" description="Major facilitator superfamily (MFS) profile" evidence="9">
    <location>
        <begin position="47"/>
        <end position="432"/>
    </location>
</feature>
<evidence type="ECO:0000256" key="6">
    <source>
        <dbReference type="ARBA" id="ARBA00023136"/>
    </source>
</evidence>
<dbReference type="CDD" id="cd06173">
    <property type="entry name" value="MFS_MefA_like"/>
    <property type="match status" value="1"/>
</dbReference>
<feature type="transmembrane region" description="Helical" evidence="8">
    <location>
        <begin position="50"/>
        <end position="68"/>
    </location>
</feature>
<evidence type="ECO:0000256" key="1">
    <source>
        <dbReference type="ARBA" id="ARBA00004651"/>
    </source>
</evidence>
<evidence type="ECO:0000256" key="4">
    <source>
        <dbReference type="ARBA" id="ARBA00022692"/>
    </source>
</evidence>
<dbReference type="Proteomes" id="UP000231742">
    <property type="component" value="Unassembled WGS sequence"/>
</dbReference>
<dbReference type="SUPFAM" id="SSF103473">
    <property type="entry name" value="MFS general substrate transporter"/>
    <property type="match status" value="1"/>
</dbReference>
<accession>A0A2M9D3I8</accession>
<dbReference type="Gene3D" id="1.20.1250.20">
    <property type="entry name" value="MFS general substrate transporter like domains"/>
    <property type="match status" value="1"/>
</dbReference>
<gene>
    <name evidence="10" type="ORF">CLV85_2338</name>
</gene>
<comment type="subcellular location">
    <subcellularLocation>
        <location evidence="1">Cell membrane</location>
        <topology evidence="1">Multi-pass membrane protein</topology>
    </subcellularLocation>
</comment>
<feature type="transmembrane region" description="Helical" evidence="8">
    <location>
        <begin position="318"/>
        <end position="337"/>
    </location>
</feature>
<feature type="transmembrane region" description="Helical" evidence="8">
    <location>
        <begin position="176"/>
        <end position="200"/>
    </location>
</feature>
<name>A0A2M9D3I8_9MICO</name>
<comment type="caution">
    <text evidence="10">The sequence shown here is derived from an EMBL/GenBank/DDBJ whole genome shotgun (WGS) entry which is preliminary data.</text>
</comment>
<dbReference type="PROSITE" id="PS50850">
    <property type="entry name" value="MFS"/>
    <property type="match status" value="1"/>
</dbReference>
<evidence type="ECO:0000256" key="2">
    <source>
        <dbReference type="ARBA" id="ARBA00022448"/>
    </source>
</evidence>
<sequence length="502" mass="53635">MPWNERGDNTVEGVSMPSETSPATVPISAVMQRPLWRDTFSSLRLHNYRLYVIAQFIAYTAAWVQRIAVDWLVLELTGNVALVGLTIAIQFTPTIVLGAYAGVIADRFDKRATLMVAQSIIGLLSLALAIVTIMGVAQLWLVYLLVLLMGIIQVFDNPARAVFVNELVGPRHLRNAISLNASIFHSGAFLGPALSGVLIVAAGSGWAIGINAVAVVIGVIILASMRKNELLIAPRAPEAKGQIREAIRYIKAKPTLFWTMIMVFVVAVFGMPMPTLLAAMANTVYDTGASGYGLYNSLAAIGALLGALASARRASLRLRTIIFGAVLYGLMMMLAGIVPVYGLFLGVLIGIGLSRLLLMTAAETMVQLSSNLVIRGRVMAFWVIVILGGQAVGGPLMGTIAELWGAKLAFVIAGGVPAAVAIGIAIVLARSGRLTVKVAPRRNGRWVAIVPQHQSRAITEPITIVDADAAAVAAHPAPKRNRLRTLRSSLLRRSASKRRSEK</sequence>
<dbReference type="PANTHER" id="PTHR23513">
    <property type="entry name" value="INTEGRAL MEMBRANE EFFLUX PROTEIN-RELATED"/>
    <property type="match status" value="1"/>
</dbReference>
<feature type="transmembrane region" description="Helical" evidence="8">
    <location>
        <begin position="256"/>
        <end position="280"/>
    </location>
</feature>
<dbReference type="EMBL" id="PGFH01000002">
    <property type="protein sequence ID" value="PJJ78760.1"/>
    <property type="molecule type" value="Genomic_DNA"/>
</dbReference>
<keyword evidence="4 8" id="KW-0812">Transmembrane</keyword>
<dbReference type="InterPro" id="IPR010290">
    <property type="entry name" value="TM_effector"/>
</dbReference>
<evidence type="ECO:0000313" key="11">
    <source>
        <dbReference type="Proteomes" id="UP000231742"/>
    </source>
</evidence>
<dbReference type="OrthoDB" id="9775268at2"/>
<feature type="region of interest" description="Disordered" evidence="7">
    <location>
        <begin position="1"/>
        <end position="22"/>
    </location>
</feature>
<dbReference type="InterPro" id="IPR036259">
    <property type="entry name" value="MFS_trans_sf"/>
</dbReference>
<dbReference type="GO" id="GO:0022857">
    <property type="term" value="F:transmembrane transporter activity"/>
    <property type="evidence" value="ECO:0007669"/>
    <property type="project" value="InterPro"/>
</dbReference>
<keyword evidence="3" id="KW-1003">Cell membrane</keyword>